<dbReference type="InterPro" id="IPR005631">
    <property type="entry name" value="SDH"/>
</dbReference>
<organism evidence="4 5">
    <name type="scientific">Kaistia defluvii</name>
    <dbReference type="NCBI Taxonomy" id="410841"/>
    <lineage>
        <taxon>Bacteria</taxon>
        <taxon>Pseudomonadati</taxon>
        <taxon>Pseudomonadota</taxon>
        <taxon>Alphaproteobacteria</taxon>
        <taxon>Hyphomicrobiales</taxon>
        <taxon>Kaistiaceae</taxon>
        <taxon>Kaistia</taxon>
    </lineage>
</organism>
<evidence type="ECO:0000313" key="5">
    <source>
        <dbReference type="Proteomes" id="UP001549321"/>
    </source>
</evidence>
<proteinExistence type="inferred from homology"/>
<dbReference type="Gene3D" id="1.10.150.250">
    <property type="entry name" value="Flavinator of succinate dehydrogenase"/>
    <property type="match status" value="1"/>
</dbReference>
<dbReference type="SUPFAM" id="SSF109910">
    <property type="entry name" value="YgfY-like"/>
    <property type="match status" value="1"/>
</dbReference>
<dbReference type="InterPro" id="IPR036714">
    <property type="entry name" value="SDH_sf"/>
</dbReference>
<dbReference type="RefSeq" id="WP_266334594.1">
    <property type="nucleotide sequence ID" value="NZ_JAPKNI010000012.1"/>
</dbReference>
<dbReference type="PANTHER" id="PTHR12469">
    <property type="entry name" value="PROTEIN EMI5 HOMOLOG, MITOCHONDRIAL"/>
    <property type="match status" value="1"/>
</dbReference>
<gene>
    <name evidence="4" type="ORF">ABIE08_000737</name>
</gene>
<dbReference type="Proteomes" id="UP001549321">
    <property type="component" value="Unassembled WGS sequence"/>
</dbReference>
<comment type="similarity">
    <text evidence="1">Belongs to the SdhE FAD assembly factor family.</text>
</comment>
<evidence type="ECO:0000256" key="1">
    <source>
        <dbReference type="ARBA" id="ARBA00008571"/>
    </source>
</evidence>
<evidence type="ECO:0000256" key="3">
    <source>
        <dbReference type="ARBA" id="ARBA00023186"/>
    </source>
</evidence>
<reference evidence="4 5" key="1">
    <citation type="submission" date="2024-06" db="EMBL/GenBank/DDBJ databases">
        <title>Sorghum-associated microbial communities from plants grown in Nebraska, USA.</title>
        <authorList>
            <person name="Schachtman D."/>
        </authorList>
    </citation>
    <scope>NUCLEOTIDE SEQUENCE [LARGE SCALE GENOMIC DNA]</scope>
    <source>
        <strain evidence="4 5">3207</strain>
    </source>
</reference>
<accession>A0ABV2QUX6</accession>
<protein>
    <recommendedName>
        <fullName evidence="2">FAD assembly factor SdhE</fullName>
    </recommendedName>
</protein>
<dbReference type="PANTHER" id="PTHR12469:SF2">
    <property type="entry name" value="SUCCINATE DEHYDROGENASE ASSEMBLY FACTOR 2, MITOCHONDRIAL"/>
    <property type="match status" value="1"/>
</dbReference>
<sequence length="95" mass="10793">MSGTTLSSDGLDVRRRRTHFRCWHRGMREMDLILGRFADAHIATLDDGELDLLESLMEEQDRDLLIWLTGEAPTPDDVNTAFFQKLAAFTGATPR</sequence>
<comment type="caution">
    <text evidence="4">The sequence shown here is derived from an EMBL/GenBank/DDBJ whole genome shotgun (WGS) entry which is preliminary data.</text>
</comment>
<keyword evidence="3" id="KW-0143">Chaperone</keyword>
<evidence type="ECO:0000256" key="2">
    <source>
        <dbReference type="ARBA" id="ARBA00019418"/>
    </source>
</evidence>
<dbReference type="Pfam" id="PF03937">
    <property type="entry name" value="Sdh5"/>
    <property type="match status" value="1"/>
</dbReference>
<evidence type="ECO:0000313" key="4">
    <source>
        <dbReference type="EMBL" id="MET4632824.1"/>
    </source>
</evidence>
<name>A0ABV2QUX6_9HYPH</name>
<dbReference type="EMBL" id="JBEPSM010000001">
    <property type="protein sequence ID" value="MET4632824.1"/>
    <property type="molecule type" value="Genomic_DNA"/>
</dbReference>
<keyword evidence="5" id="KW-1185">Reference proteome</keyword>